<keyword evidence="2" id="KW-1185">Reference proteome</keyword>
<dbReference type="InterPro" id="IPR036291">
    <property type="entry name" value="NAD(P)-bd_dom_sf"/>
</dbReference>
<evidence type="ECO:0000313" key="1">
    <source>
        <dbReference type="EMBL" id="KAG9258820.1"/>
    </source>
</evidence>
<sequence length="250" mass="26982">MHLILTGATGLVGSAALDAMLRTPTISKITILSRRPVPFAQEASDPRVNVILHQNFNQYDTSLLEQLQGANGCVWALGISQTLVSAEDYVKITKDYALSAANAFENIKPDEGKFRMVYVSGEGTTHNPGRFTPIFGRVKGETEKELAAISARGTIQVDSVRPSFVDKQGHEAILPYVPAVPFSMKAMVAVAGPFIRGFMPSQHSPTPMLGRGLVDMAMGKMEGKFEGKGVERVGGSWIVSNIGFRRMVGA</sequence>
<dbReference type="PANTHER" id="PTHR14097">
    <property type="entry name" value="OXIDOREDUCTASE HTATIP2"/>
    <property type="match status" value="1"/>
</dbReference>
<dbReference type="RefSeq" id="XP_046122744.1">
    <property type="nucleotide sequence ID" value="XM_046262583.1"/>
</dbReference>
<evidence type="ECO:0008006" key="3">
    <source>
        <dbReference type="Google" id="ProtNLM"/>
    </source>
</evidence>
<dbReference type="EMBL" id="MU251242">
    <property type="protein sequence ID" value="KAG9258820.1"/>
    <property type="molecule type" value="Genomic_DNA"/>
</dbReference>
<dbReference type="OrthoDB" id="9975943at2759"/>
<dbReference type="Gene3D" id="3.40.50.720">
    <property type="entry name" value="NAD(P)-binding Rossmann-like Domain"/>
    <property type="match status" value="1"/>
</dbReference>
<dbReference type="PANTHER" id="PTHR14097:SF8">
    <property type="entry name" value="NAD(P)-BINDING DOMAIN-CONTAINING PROTEIN"/>
    <property type="match status" value="1"/>
</dbReference>
<dbReference type="Proteomes" id="UP000887229">
    <property type="component" value="Unassembled WGS sequence"/>
</dbReference>
<name>A0A9P7ZV66_9HYPO</name>
<dbReference type="AlphaFoldDB" id="A0A9P7ZV66"/>
<accession>A0A9P7ZV66</accession>
<evidence type="ECO:0000313" key="2">
    <source>
        <dbReference type="Proteomes" id="UP000887229"/>
    </source>
</evidence>
<gene>
    <name evidence="1" type="ORF">F5Z01DRAFT_641498</name>
</gene>
<dbReference type="SUPFAM" id="SSF51735">
    <property type="entry name" value="NAD(P)-binding Rossmann-fold domains"/>
    <property type="match status" value="1"/>
</dbReference>
<comment type="caution">
    <text evidence="1">The sequence shown here is derived from an EMBL/GenBank/DDBJ whole genome shotgun (WGS) entry which is preliminary data.</text>
</comment>
<organism evidence="1 2">
    <name type="scientific">Emericellopsis atlantica</name>
    <dbReference type="NCBI Taxonomy" id="2614577"/>
    <lineage>
        <taxon>Eukaryota</taxon>
        <taxon>Fungi</taxon>
        <taxon>Dikarya</taxon>
        <taxon>Ascomycota</taxon>
        <taxon>Pezizomycotina</taxon>
        <taxon>Sordariomycetes</taxon>
        <taxon>Hypocreomycetidae</taxon>
        <taxon>Hypocreales</taxon>
        <taxon>Bionectriaceae</taxon>
        <taxon>Emericellopsis</taxon>
    </lineage>
</organism>
<reference evidence="1" key="1">
    <citation type="journal article" date="2021" name="IMA Fungus">
        <title>Genomic characterization of three marine fungi, including Emericellopsis atlantica sp. nov. with signatures of a generalist lifestyle and marine biomass degradation.</title>
        <authorList>
            <person name="Hagestad O.C."/>
            <person name="Hou L."/>
            <person name="Andersen J.H."/>
            <person name="Hansen E.H."/>
            <person name="Altermark B."/>
            <person name="Li C."/>
            <person name="Kuhnert E."/>
            <person name="Cox R.J."/>
            <person name="Crous P.W."/>
            <person name="Spatafora J.W."/>
            <person name="Lail K."/>
            <person name="Amirebrahimi M."/>
            <person name="Lipzen A."/>
            <person name="Pangilinan J."/>
            <person name="Andreopoulos W."/>
            <person name="Hayes R.D."/>
            <person name="Ng V."/>
            <person name="Grigoriev I.V."/>
            <person name="Jackson S.A."/>
            <person name="Sutton T.D.S."/>
            <person name="Dobson A.D.W."/>
            <person name="Rama T."/>
        </authorList>
    </citation>
    <scope>NUCLEOTIDE SEQUENCE</scope>
    <source>
        <strain evidence="1">TS7</strain>
    </source>
</reference>
<dbReference type="GeneID" id="70293486"/>
<protein>
    <recommendedName>
        <fullName evidence="3">Nucleoside-diphosphate-sugar epimerase</fullName>
    </recommendedName>
</protein>
<proteinExistence type="predicted"/>